<sequence>MGNQAIDTIQHAAAHINITKGILKTMEKGLMGDKEVEKGVKSSGGGVETTEKHKLVSELLFQPQVKRVLTTS</sequence>
<organism evidence="1 2">
    <name type="scientific">Cryptococcus gattii EJB2</name>
    <dbReference type="NCBI Taxonomy" id="1296103"/>
    <lineage>
        <taxon>Eukaryota</taxon>
        <taxon>Fungi</taxon>
        <taxon>Dikarya</taxon>
        <taxon>Basidiomycota</taxon>
        <taxon>Agaricomycotina</taxon>
        <taxon>Tremellomycetes</taxon>
        <taxon>Tremellales</taxon>
        <taxon>Cryptococcaceae</taxon>
        <taxon>Cryptococcus</taxon>
        <taxon>Cryptococcus gattii species complex</taxon>
    </lineage>
</organism>
<dbReference type="EMBL" id="KN848761">
    <property type="protein sequence ID" value="KIR77107.1"/>
    <property type="molecule type" value="Genomic_DNA"/>
</dbReference>
<gene>
    <name evidence="1" type="ORF">I306_05927</name>
</gene>
<evidence type="ECO:0000313" key="2">
    <source>
        <dbReference type="Proteomes" id="UP000054272"/>
    </source>
</evidence>
<evidence type="ECO:0000313" key="1">
    <source>
        <dbReference type="EMBL" id="KIR77107.1"/>
    </source>
</evidence>
<dbReference type="Proteomes" id="UP000054272">
    <property type="component" value="Unassembled WGS sequence"/>
</dbReference>
<name>A0ABR5BN95_9TREE</name>
<keyword evidence="2" id="KW-1185">Reference proteome</keyword>
<proteinExistence type="predicted"/>
<protein>
    <submittedName>
        <fullName evidence="1">Uncharacterized protein</fullName>
    </submittedName>
</protein>
<accession>A0ABR5BN95</accession>
<reference evidence="1 2" key="1">
    <citation type="submission" date="2015-01" db="EMBL/GenBank/DDBJ databases">
        <title>The Genome Sequence of Cryptococcus gattii EJB2.</title>
        <authorList>
            <consortium name="The Broad Institute Genomics Platform"/>
            <person name="Cuomo C."/>
            <person name="Litvintseva A."/>
            <person name="Chen Y."/>
            <person name="Heitman J."/>
            <person name="Sun S."/>
            <person name="Springer D."/>
            <person name="Dromer F."/>
            <person name="Young S."/>
            <person name="Zeng Q."/>
            <person name="Gargeya S."/>
            <person name="Abouelleil A."/>
            <person name="Alvarado L."/>
            <person name="Chapman S.B."/>
            <person name="Gainer-Dewar J."/>
            <person name="Goldberg J."/>
            <person name="Griggs A."/>
            <person name="Gujja S."/>
            <person name="Hansen M."/>
            <person name="Howarth C."/>
            <person name="Imamovic A."/>
            <person name="Larimer J."/>
            <person name="Murphy C."/>
            <person name="Naylor J."/>
            <person name="Pearson M."/>
            <person name="Priest M."/>
            <person name="Roberts A."/>
            <person name="Saif S."/>
            <person name="Shea T."/>
            <person name="Sykes S."/>
            <person name="Wortman J."/>
            <person name="Nusbaum C."/>
            <person name="Birren B."/>
        </authorList>
    </citation>
    <scope>NUCLEOTIDE SEQUENCE [LARGE SCALE GENOMIC DNA]</scope>
    <source>
        <strain evidence="1 2">EJB2</strain>
    </source>
</reference>